<comment type="caution">
    <text evidence="1">The sequence shown here is derived from an EMBL/GenBank/DDBJ whole genome shotgun (WGS) entry which is preliminary data.</text>
</comment>
<evidence type="ECO:0000313" key="1">
    <source>
        <dbReference type="EMBL" id="SEK10261.1"/>
    </source>
</evidence>
<dbReference type="Proteomes" id="UP000182932">
    <property type="component" value="Unassembled WGS sequence"/>
</dbReference>
<dbReference type="AlphaFoldDB" id="A0A975WF67"/>
<dbReference type="RefSeq" id="WP_170850621.1">
    <property type="nucleotide sequence ID" value="NZ_FNYY01000032.1"/>
</dbReference>
<dbReference type="EMBL" id="FNYY01000032">
    <property type="protein sequence ID" value="SEK10261.1"/>
    <property type="molecule type" value="Genomic_DNA"/>
</dbReference>
<sequence length="55" mass="6198">MVLLEILGVASERFGATHCFPFEDARPQWIEATGEVHCALLAECRRLGSPIPRRF</sequence>
<protein>
    <submittedName>
        <fullName evidence="1">Uncharacterized protein</fullName>
    </submittedName>
</protein>
<accession>A0A975WF67</accession>
<organism evidence="1 2">
    <name type="scientific">Marinovum algicola</name>
    <dbReference type="NCBI Taxonomy" id="42444"/>
    <lineage>
        <taxon>Bacteria</taxon>
        <taxon>Pseudomonadati</taxon>
        <taxon>Pseudomonadota</taxon>
        <taxon>Alphaproteobacteria</taxon>
        <taxon>Rhodobacterales</taxon>
        <taxon>Roseobacteraceae</taxon>
        <taxon>Marinovum</taxon>
    </lineage>
</organism>
<evidence type="ECO:0000313" key="2">
    <source>
        <dbReference type="Proteomes" id="UP000182932"/>
    </source>
</evidence>
<keyword evidence="2" id="KW-1185">Reference proteome</keyword>
<name>A0A975WF67_9RHOB</name>
<proteinExistence type="predicted"/>
<gene>
    <name evidence="1" type="ORF">SAMN04487940_13227</name>
</gene>
<reference evidence="1 2" key="1">
    <citation type="submission" date="2016-10" db="EMBL/GenBank/DDBJ databases">
        <authorList>
            <person name="Varghese N."/>
            <person name="Submissions S."/>
        </authorList>
    </citation>
    <scope>NUCLEOTIDE SEQUENCE [LARGE SCALE GENOMIC DNA]</scope>
    <source>
        <strain evidence="1 2">FF3</strain>
    </source>
</reference>
<dbReference type="GeneID" id="80821470"/>